<gene>
    <name evidence="1" type="ORF">ACFQRB_16590</name>
</gene>
<proteinExistence type="predicted"/>
<reference evidence="1 2" key="1">
    <citation type="journal article" date="2019" name="Int. J. Syst. Evol. Microbiol.">
        <title>The Global Catalogue of Microorganisms (GCM) 10K type strain sequencing project: providing services to taxonomists for standard genome sequencing and annotation.</title>
        <authorList>
            <consortium name="The Broad Institute Genomics Platform"/>
            <consortium name="The Broad Institute Genome Sequencing Center for Infectious Disease"/>
            <person name="Wu L."/>
            <person name="Ma J."/>
        </authorList>
    </citation>
    <scope>NUCLEOTIDE SEQUENCE [LARGE SCALE GENOMIC DNA]</scope>
    <source>
        <strain evidence="1 2">DT92</strain>
    </source>
</reference>
<dbReference type="Proteomes" id="UP001596368">
    <property type="component" value="Unassembled WGS sequence"/>
</dbReference>
<dbReference type="GeneID" id="81123406"/>
<comment type="caution">
    <text evidence="1">The sequence shown here is derived from an EMBL/GenBank/DDBJ whole genome shotgun (WGS) entry which is preliminary data.</text>
</comment>
<evidence type="ECO:0000313" key="1">
    <source>
        <dbReference type="EMBL" id="MFC7137631.1"/>
    </source>
</evidence>
<dbReference type="EMBL" id="JBHSZG010000002">
    <property type="protein sequence ID" value="MFC7137631.1"/>
    <property type="molecule type" value="Genomic_DNA"/>
</dbReference>
<sequence length="228" mass="23819">MTTEFRRERAASAAVVLDVREATRRSAAPGRPTGAETGAYAAEAAVEQYLAAGHDVDLIVLGVSRRRVDAPVETVEDALLVTDAETDAGRYRARAVFGAAAAVATDRTAKRGASSDALRYDGTVSRRAERTAARALGRVDANAEVVVVSSLPDTEPLAFARRARATGRDAVLLSPDDTGDTTRGGRIAGVHRELRVRTARGACDAVIDWGGAEPLGVAVARAVGGGRR</sequence>
<evidence type="ECO:0000313" key="2">
    <source>
        <dbReference type="Proteomes" id="UP001596368"/>
    </source>
</evidence>
<keyword evidence="2" id="KW-1185">Reference proteome</keyword>
<organism evidence="1 2">
    <name type="scientific">Halobaculum litoreum</name>
    <dbReference type="NCBI Taxonomy" id="3031998"/>
    <lineage>
        <taxon>Archaea</taxon>
        <taxon>Methanobacteriati</taxon>
        <taxon>Methanobacteriota</taxon>
        <taxon>Stenosarchaea group</taxon>
        <taxon>Halobacteria</taxon>
        <taxon>Halobacteriales</taxon>
        <taxon>Haloferacaceae</taxon>
        <taxon>Halobaculum</taxon>
    </lineage>
</organism>
<protein>
    <submittedName>
        <fullName evidence="1">Uncharacterized protein</fullName>
    </submittedName>
</protein>
<accession>A0ABD5XUQ1</accession>
<dbReference type="RefSeq" id="WP_284014843.1">
    <property type="nucleotide sequence ID" value="NZ_CP126157.1"/>
</dbReference>
<name>A0ABD5XUQ1_9EURY</name>
<dbReference type="AlphaFoldDB" id="A0ABD5XUQ1"/>